<name>A0A9Y2L5K3_9RHOB</name>
<protein>
    <recommendedName>
        <fullName evidence="4">DUF560 domain-containing protein</fullName>
    </recommendedName>
</protein>
<dbReference type="RefSeq" id="WP_270921250.1">
    <property type="nucleotide sequence ID" value="NZ_CP127247.1"/>
</dbReference>
<keyword evidence="1" id="KW-0732">Signal</keyword>
<dbReference type="KEGG" id="ppso:QPJ95_10685"/>
<reference evidence="2 3" key="1">
    <citation type="submission" date="2023-06" db="EMBL/GenBank/DDBJ databases">
        <title>Parasedimentitalea psychrophila sp. nov., a psychrophilic bacterium isolated from deep-sea sediment.</title>
        <authorList>
            <person name="Li A."/>
        </authorList>
    </citation>
    <scope>NUCLEOTIDE SEQUENCE [LARGE SCALE GENOMIC DNA]</scope>
    <source>
        <strain evidence="2 3">QS115</strain>
    </source>
</reference>
<evidence type="ECO:0000313" key="3">
    <source>
        <dbReference type="Proteomes" id="UP001238334"/>
    </source>
</evidence>
<accession>A0A9Y2L5K3</accession>
<feature type="signal peptide" evidence="1">
    <location>
        <begin position="1"/>
        <end position="20"/>
    </location>
</feature>
<evidence type="ECO:0000256" key="1">
    <source>
        <dbReference type="SAM" id="SignalP"/>
    </source>
</evidence>
<evidence type="ECO:0000313" key="2">
    <source>
        <dbReference type="EMBL" id="WIY27334.1"/>
    </source>
</evidence>
<organism evidence="2 3">
    <name type="scientific">Parasedimentitalea psychrophila</name>
    <dbReference type="NCBI Taxonomy" id="2997337"/>
    <lineage>
        <taxon>Bacteria</taxon>
        <taxon>Pseudomonadati</taxon>
        <taxon>Pseudomonadota</taxon>
        <taxon>Alphaproteobacteria</taxon>
        <taxon>Rhodobacterales</taxon>
        <taxon>Paracoccaceae</taxon>
        <taxon>Parasedimentitalea</taxon>
    </lineage>
</organism>
<dbReference type="Gene3D" id="1.25.40.10">
    <property type="entry name" value="Tetratricopeptide repeat domain"/>
    <property type="match status" value="1"/>
</dbReference>
<evidence type="ECO:0008006" key="4">
    <source>
        <dbReference type="Google" id="ProtNLM"/>
    </source>
</evidence>
<sequence>MRAAFAVFALVLNIFASAPAADEAEQHLTLDQGRTLALHALKTGKPQLTLQLSKALLQADPKDPLAYLLQAAAHAKLNDAREARKSAVLAYRFSTSGSDKFQAAQMVSRLALASGSPTLSQVWLRRTAIHAPDENSKELIAKDYQTLRLINHWAFRIRTELKPSSNVNNGSDTTLEIIDGTPSLGSRFGPRSVALSGVIGTVDLTASRRLRQSQRSLTSMSGRIYIQRVALSSSAKDLAAALAAASGTTVPENSEFGSTYAELSVRHAFAVGPAQKRGAASVALTTGTSWYGEQENYNLAKFTGSRSWQLSPDTGLVIDGMVEERFDARSLSYKATILGFGTSLSHRLENGDKLKLTLGLRDADSGHVNSSHSAASVRLGYDFGKSLGSVRFSTGLILGYSDYPVYLAGFPVTPLTNGRQDKSIYADVNMLFERYDYAGFAPVLRLRAGRKFSNHSRFETKEFSLSLGIESKF</sequence>
<keyword evidence="3" id="KW-1185">Reference proteome</keyword>
<gene>
    <name evidence="2" type="ORF">QPJ95_10685</name>
</gene>
<dbReference type="AlphaFoldDB" id="A0A9Y2L5K3"/>
<feature type="chain" id="PRO_5040815290" description="DUF560 domain-containing protein" evidence="1">
    <location>
        <begin position="21"/>
        <end position="473"/>
    </location>
</feature>
<dbReference type="SUPFAM" id="SSF48452">
    <property type="entry name" value="TPR-like"/>
    <property type="match status" value="1"/>
</dbReference>
<dbReference type="EMBL" id="CP127247">
    <property type="protein sequence ID" value="WIY27334.1"/>
    <property type="molecule type" value="Genomic_DNA"/>
</dbReference>
<proteinExistence type="predicted"/>
<dbReference type="Proteomes" id="UP001238334">
    <property type="component" value="Chromosome"/>
</dbReference>
<dbReference type="InterPro" id="IPR011990">
    <property type="entry name" value="TPR-like_helical_dom_sf"/>
</dbReference>